<reference evidence="1 2" key="1">
    <citation type="journal article" date="2016" name="MBio">
        <title>Lateral Gene Transfer in a Heavy Metal-Contaminated-Groundwater Microbial Community.</title>
        <authorList>
            <person name="Hemme C.L."/>
            <person name="Green S.J."/>
            <person name="Rishishwar L."/>
            <person name="Prakash O."/>
            <person name="Pettenato A."/>
            <person name="Chakraborty R."/>
            <person name="Deutschbauer A.M."/>
            <person name="Van Nostrand J.D."/>
            <person name="Wu L."/>
            <person name="He Z."/>
            <person name="Jordan I.K."/>
            <person name="Hazen T.C."/>
            <person name="Arkin A.P."/>
            <person name="Kostka J.E."/>
            <person name="Zhou J."/>
        </authorList>
    </citation>
    <scope>NUCLEOTIDE SEQUENCE [LARGE SCALE GENOMIC DNA]</scope>
    <source>
        <strain evidence="1 2">FW104-T7</strain>
    </source>
</reference>
<dbReference type="RefSeq" id="WP_008435970.1">
    <property type="nucleotide sequence ID" value="NZ_LVJS01000113.1"/>
</dbReference>
<evidence type="ECO:0000313" key="2">
    <source>
        <dbReference type="Proteomes" id="UP000076131"/>
    </source>
</evidence>
<evidence type="ECO:0008006" key="3">
    <source>
        <dbReference type="Google" id="ProtNLM"/>
    </source>
</evidence>
<name>A0A154QDP1_9GAMM</name>
<organism evidence="1 2">
    <name type="scientific">Rhodanobacter thiooxydans</name>
    <dbReference type="NCBI Taxonomy" id="416169"/>
    <lineage>
        <taxon>Bacteria</taxon>
        <taxon>Pseudomonadati</taxon>
        <taxon>Pseudomonadota</taxon>
        <taxon>Gammaproteobacteria</taxon>
        <taxon>Lysobacterales</taxon>
        <taxon>Rhodanobacteraceae</taxon>
        <taxon>Rhodanobacter</taxon>
    </lineage>
</organism>
<dbReference type="EMBL" id="LVJS01000113">
    <property type="protein sequence ID" value="KZC22376.1"/>
    <property type="molecule type" value="Genomic_DNA"/>
</dbReference>
<gene>
    <name evidence="1" type="ORF">RHOFW104T7_01015</name>
</gene>
<dbReference type="Proteomes" id="UP000076131">
    <property type="component" value="Unassembled WGS sequence"/>
</dbReference>
<dbReference type="STRING" id="416169.RHOFW104T7_01015"/>
<keyword evidence="2" id="KW-1185">Reference proteome</keyword>
<evidence type="ECO:0000313" key="1">
    <source>
        <dbReference type="EMBL" id="KZC22376.1"/>
    </source>
</evidence>
<proteinExistence type="predicted"/>
<accession>A0A154QDP1</accession>
<protein>
    <recommendedName>
        <fullName evidence="3">4-vinyl reductase 4VR domain-containing protein</fullName>
    </recommendedName>
</protein>
<dbReference type="eggNOG" id="ENOG5033NB8">
    <property type="taxonomic scope" value="Bacteria"/>
</dbReference>
<sequence length="351" mass="36952">MMIELEIQGLSERREGLLVEVGRLVLAGGFSLHRQRLVQDNHGILLTMVVQGPSRKQRALEAALDACERLISVKMFPFVEGETRGHFAASREPMEPVRVAPPVAHRPAAVAPAAKKTPVAAPVPAPAPAMADRAGKAGVVAAPVALTDAAARLEPIRTSALGPAPTPAPAPIVAEEPAFEFILPTPKAPTPPRAAAAPFIQLVPLPADEAAVERALHELPSEYPRIVPRLLALAQAVADGARESSLTLAGQRTGAWLFEREYALDVGQDLRAAIEHIGAPALRALVEVDQQDDQLRIHASPLCTEGHSGCAFFSGFLEGLLGPAIAPGSLSIFSVCCRSYGADDCVLAISD</sequence>
<comment type="caution">
    <text evidence="1">The sequence shown here is derived from an EMBL/GenBank/DDBJ whole genome shotgun (WGS) entry which is preliminary data.</text>
</comment>
<dbReference type="AlphaFoldDB" id="A0A154QDP1"/>